<evidence type="ECO:0000313" key="1">
    <source>
        <dbReference type="EMBL" id="AGT43058.1"/>
    </source>
</evidence>
<name>S5ZYE6_9SPIR</name>
<sequence>MSFPIFIFVSVSMSLLYHIVKELSAGREALKEFSFLPHSKNRRIIFPAVNSS</sequence>
<keyword evidence="2" id="KW-1185">Reference proteome</keyword>
<reference evidence="1 2" key="1">
    <citation type="journal article" date="2013" name="PLoS ONE">
        <title>Genome-Wide Relatedness of Treponema pedis, from Gingiva and Necrotic Skin Lesions of Pigs, with the Human Oral Pathogen Treponema denticola.</title>
        <authorList>
            <person name="Svartstrom O."/>
            <person name="Mushtaq M."/>
            <person name="Pringle M."/>
            <person name="Segerman B."/>
        </authorList>
    </citation>
    <scope>NUCLEOTIDE SEQUENCE [LARGE SCALE GENOMIC DNA]</scope>
    <source>
        <strain evidence="1">T A4</strain>
    </source>
</reference>
<protein>
    <submittedName>
        <fullName evidence="1">Uncharacterized protein</fullName>
    </submittedName>
</protein>
<accession>S5ZYE6</accession>
<dbReference type="AlphaFoldDB" id="S5ZYE6"/>
<proteinExistence type="predicted"/>
<dbReference type="PATRIC" id="fig|1291379.3.peg.565"/>
<organism evidence="1 2">
    <name type="scientific">Treponema pedis str. T A4</name>
    <dbReference type="NCBI Taxonomy" id="1291379"/>
    <lineage>
        <taxon>Bacteria</taxon>
        <taxon>Pseudomonadati</taxon>
        <taxon>Spirochaetota</taxon>
        <taxon>Spirochaetia</taxon>
        <taxon>Spirochaetales</taxon>
        <taxon>Treponemataceae</taxon>
        <taxon>Treponema</taxon>
    </lineage>
</organism>
<dbReference type="Proteomes" id="UP000015620">
    <property type="component" value="Chromosome"/>
</dbReference>
<dbReference type="KEGG" id="tped:TPE_0562"/>
<dbReference type="EMBL" id="CP004120">
    <property type="protein sequence ID" value="AGT43058.1"/>
    <property type="molecule type" value="Genomic_DNA"/>
</dbReference>
<gene>
    <name evidence="1" type="ORF">TPE_0562</name>
</gene>
<evidence type="ECO:0000313" key="2">
    <source>
        <dbReference type="Proteomes" id="UP000015620"/>
    </source>
</evidence>
<dbReference type="HOGENOM" id="CLU_3085914_0_0_12"/>